<evidence type="ECO:0000313" key="2">
    <source>
        <dbReference type="EMBL" id="EWY42613.1"/>
    </source>
</evidence>
<organism evidence="2 3">
    <name type="scientific">Skermanella stibiiresistens SB22</name>
    <dbReference type="NCBI Taxonomy" id="1385369"/>
    <lineage>
        <taxon>Bacteria</taxon>
        <taxon>Pseudomonadati</taxon>
        <taxon>Pseudomonadota</taxon>
        <taxon>Alphaproteobacteria</taxon>
        <taxon>Rhodospirillales</taxon>
        <taxon>Azospirillaceae</taxon>
        <taxon>Skermanella</taxon>
    </lineage>
</organism>
<proteinExistence type="predicted"/>
<dbReference type="AlphaFoldDB" id="W9HFG7"/>
<dbReference type="InterPro" id="IPR002145">
    <property type="entry name" value="CopG"/>
</dbReference>
<dbReference type="GO" id="GO:0006355">
    <property type="term" value="P:regulation of DNA-templated transcription"/>
    <property type="evidence" value="ECO:0007669"/>
    <property type="project" value="InterPro"/>
</dbReference>
<dbReference type="OrthoDB" id="598413at2"/>
<dbReference type="Proteomes" id="UP000019486">
    <property type="component" value="Unassembled WGS sequence"/>
</dbReference>
<sequence>MSMLTIHLEDDTAERLTTLAHARGVSLNSLIEEMSLQALAAWNTEQRFHETAATGNIQQALSIHDRLDGRSAE</sequence>
<name>W9HFG7_9PROT</name>
<dbReference type="EMBL" id="AVFL01000001">
    <property type="protein sequence ID" value="EWY42613.1"/>
    <property type="molecule type" value="Genomic_DNA"/>
</dbReference>
<gene>
    <name evidence="2" type="ORF">N825_01665</name>
</gene>
<feature type="domain" description="Ribbon-helix-helix protein CopG" evidence="1">
    <location>
        <begin position="4"/>
        <end position="34"/>
    </location>
</feature>
<comment type="caution">
    <text evidence="2">The sequence shown here is derived from an EMBL/GenBank/DDBJ whole genome shotgun (WGS) entry which is preliminary data.</text>
</comment>
<reference evidence="2 3" key="1">
    <citation type="submission" date="2013-08" db="EMBL/GenBank/DDBJ databases">
        <title>The genome sequence of Skermanella stibiiresistens.</title>
        <authorList>
            <person name="Zhu W."/>
            <person name="Wang G."/>
        </authorList>
    </citation>
    <scope>NUCLEOTIDE SEQUENCE [LARGE SCALE GENOMIC DNA]</scope>
    <source>
        <strain evidence="2 3">SB22</strain>
    </source>
</reference>
<evidence type="ECO:0000313" key="3">
    <source>
        <dbReference type="Proteomes" id="UP000019486"/>
    </source>
</evidence>
<dbReference type="Pfam" id="PF01402">
    <property type="entry name" value="RHH_1"/>
    <property type="match status" value="1"/>
</dbReference>
<dbReference type="STRING" id="1385369.N825_01665"/>
<evidence type="ECO:0000259" key="1">
    <source>
        <dbReference type="Pfam" id="PF01402"/>
    </source>
</evidence>
<keyword evidence="3" id="KW-1185">Reference proteome</keyword>
<dbReference type="RefSeq" id="WP_037446042.1">
    <property type="nucleotide sequence ID" value="NZ_AVFL01000001.1"/>
</dbReference>
<protein>
    <submittedName>
        <fullName evidence="2">CopG family transcriptional regulator</fullName>
    </submittedName>
</protein>
<dbReference type="CDD" id="cd21631">
    <property type="entry name" value="RHH_CopG_NikR-like"/>
    <property type="match status" value="1"/>
</dbReference>
<accession>W9HFG7</accession>